<dbReference type="EMBL" id="QPJT01000004">
    <property type="protein sequence ID" value="RCX18765.1"/>
    <property type="molecule type" value="Genomic_DNA"/>
</dbReference>
<dbReference type="Proteomes" id="UP000253034">
    <property type="component" value="Unassembled WGS sequence"/>
</dbReference>
<feature type="compositionally biased region" description="Low complexity" evidence="1">
    <location>
        <begin position="264"/>
        <end position="277"/>
    </location>
</feature>
<dbReference type="OrthoDB" id="2649413at2"/>
<name>A0A369BBP0_9FIRM</name>
<keyword evidence="3" id="KW-1185">Reference proteome</keyword>
<evidence type="ECO:0000256" key="1">
    <source>
        <dbReference type="SAM" id="MobiDB-lite"/>
    </source>
</evidence>
<dbReference type="RefSeq" id="WP_114296620.1">
    <property type="nucleotide sequence ID" value="NZ_QPJT01000004.1"/>
</dbReference>
<comment type="caution">
    <text evidence="2">The sequence shown here is derived from an EMBL/GenBank/DDBJ whole genome shotgun (WGS) entry which is preliminary data.</text>
</comment>
<protein>
    <submittedName>
        <fullName evidence="2">Uncharacterized protein</fullName>
    </submittedName>
</protein>
<proteinExistence type="predicted"/>
<reference evidence="2 3" key="1">
    <citation type="submission" date="2018-07" db="EMBL/GenBank/DDBJ databases">
        <title>Genomic Encyclopedia of Type Strains, Phase IV (KMG-IV): sequencing the most valuable type-strain genomes for metagenomic binning, comparative biology and taxonomic classification.</title>
        <authorList>
            <person name="Goeker M."/>
        </authorList>
    </citation>
    <scope>NUCLEOTIDE SEQUENCE [LARGE SCALE GENOMIC DNA]</scope>
    <source>
        <strain evidence="2 3">DSM 27016</strain>
    </source>
</reference>
<evidence type="ECO:0000313" key="2">
    <source>
        <dbReference type="EMBL" id="RCX18765.1"/>
    </source>
</evidence>
<feature type="compositionally biased region" description="Basic and acidic residues" evidence="1">
    <location>
        <begin position="292"/>
        <end position="310"/>
    </location>
</feature>
<accession>A0A369BBP0</accession>
<evidence type="ECO:0000313" key="3">
    <source>
        <dbReference type="Proteomes" id="UP000253034"/>
    </source>
</evidence>
<gene>
    <name evidence="2" type="ORF">DFR58_10434</name>
</gene>
<dbReference type="AlphaFoldDB" id="A0A369BBP0"/>
<feature type="region of interest" description="Disordered" evidence="1">
    <location>
        <begin position="258"/>
        <end position="320"/>
    </location>
</feature>
<organism evidence="2 3">
    <name type="scientific">Anaerobacterium chartisolvens</name>
    <dbReference type="NCBI Taxonomy" id="1297424"/>
    <lineage>
        <taxon>Bacteria</taxon>
        <taxon>Bacillati</taxon>
        <taxon>Bacillota</taxon>
        <taxon>Clostridia</taxon>
        <taxon>Eubacteriales</taxon>
        <taxon>Oscillospiraceae</taxon>
        <taxon>Anaerobacterium</taxon>
    </lineage>
</organism>
<sequence>MRRIIHSSYKAFAVVICIVLLLTSLPLTLGGFMGKQKGDADAAGANDQKTASEISNMTGVSIEEVMRLKNGGRSWNEVLSALKDTYYIGSGSEKAKREELLLKAGLEEELVNSLKKEGFSDEDITYAKMLYDRVEFQLQQIEWNAEGSAAINGTTGEPDKAYRDNGAYRELAAKMDKSAAIRSMLRLKEDMKSIEAAFDEYLSSLQLDIDINERIMDKNSYLDKKDQKLFLLGAENIITISKIEEKALLQIQRGNSTASDFKQAGTDADGGPAAGKDSLSGTSPLPDMPDISAKDLRPKNPTDEIMEEIRQISPISPVNN</sequence>